<keyword evidence="4" id="KW-1185">Reference proteome</keyword>
<evidence type="ECO:0000313" key="4">
    <source>
        <dbReference type="Proteomes" id="UP001153269"/>
    </source>
</evidence>
<protein>
    <submittedName>
        <fullName evidence="3">Uncharacterized protein</fullName>
    </submittedName>
</protein>
<keyword evidence="2" id="KW-0732">Signal</keyword>
<gene>
    <name evidence="3" type="ORF">PLEPLA_LOCUS16580</name>
</gene>
<evidence type="ECO:0000256" key="1">
    <source>
        <dbReference type="SAM" id="MobiDB-lite"/>
    </source>
</evidence>
<feature type="region of interest" description="Disordered" evidence="1">
    <location>
        <begin position="218"/>
        <end position="237"/>
    </location>
</feature>
<dbReference type="Proteomes" id="UP001153269">
    <property type="component" value="Unassembled WGS sequence"/>
</dbReference>
<organism evidence="3 4">
    <name type="scientific">Pleuronectes platessa</name>
    <name type="common">European plaice</name>
    <dbReference type="NCBI Taxonomy" id="8262"/>
    <lineage>
        <taxon>Eukaryota</taxon>
        <taxon>Metazoa</taxon>
        <taxon>Chordata</taxon>
        <taxon>Craniata</taxon>
        <taxon>Vertebrata</taxon>
        <taxon>Euteleostomi</taxon>
        <taxon>Actinopterygii</taxon>
        <taxon>Neopterygii</taxon>
        <taxon>Teleostei</taxon>
        <taxon>Neoteleostei</taxon>
        <taxon>Acanthomorphata</taxon>
        <taxon>Carangaria</taxon>
        <taxon>Pleuronectiformes</taxon>
        <taxon>Pleuronectoidei</taxon>
        <taxon>Pleuronectidae</taxon>
        <taxon>Pleuronectes</taxon>
    </lineage>
</organism>
<evidence type="ECO:0000313" key="3">
    <source>
        <dbReference type="EMBL" id="CAB1428606.1"/>
    </source>
</evidence>
<feature type="chain" id="PRO_5040383809" evidence="2">
    <location>
        <begin position="39"/>
        <end position="237"/>
    </location>
</feature>
<evidence type="ECO:0000256" key="2">
    <source>
        <dbReference type="SAM" id="SignalP"/>
    </source>
</evidence>
<accession>A0A9N7UE81</accession>
<sequence>MTDWGATELLLPPMRGRLRRDLPLLLLLGLLIGDLCSSKDSVQSAVPNLDTTSHLGHSAGIPIQINTPDSMWFCPKCTQQMARGKSGLVWKATLGEFNSITGVTENKGHVGRKHRARSETGFCGVTLVEERFVSEPVESMTRMDAVCQEPSGSGMLGILRPWRFAHVVEGTGKKVLTFCSFAIKEAVAEEGPSWQLELLASLPQHSLTVRVCVGEGGAENSRRRRDTEAYNRGTALS</sequence>
<comment type="caution">
    <text evidence="3">The sequence shown here is derived from an EMBL/GenBank/DDBJ whole genome shotgun (WGS) entry which is preliminary data.</text>
</comment>
<name>A0A9N7UE81_PLEPL</name>
<dbReference type="AlphaFoldDB" id="A0A9N7UE81"/>
<reference evidence="3" key="1">
    <citation type="submission" date="2020-03" db="EMBL/GenBank/DDBJ databases">
        <authorList>
            <person name="Weist P."/>
        </authorList>
    </citation>
    <scope>NUCLEOTIDE SEQUENCE</scope>
</reference>
<feature type="signal peptide" evidence="2">
    <location>
        <begin position="1"/>
        <end position="38"/>
    </location>
</feature>
<dbReference type="EMBL" id="CADEAL010001070">
    <property type="protein sequence ID" value="CAB1428606.1"/>
    <property type="molecule type" value="Genomic_DNA"/>
</dbReference>
<proteinExistence type="predicted"/>